<organism evidence="1 2">
    <name type="scientific">Tubulinosema ratisbonensis</name>
    <dbReference type="NCBI Taxonomy" id="291195"/>
    <lineage>
        <taxon>Eukaryota</taxon>
        <taxon>Fungi</taxon>
        <taxon>Fungi incertae sedis</taxon>
        <taxon>Microsporidia</taxon>
        <taxon>Tubulinosematoidea</taxon>
        <taxon>Tubulinosematidae</taxon>
        <taxon>Tubulinosema</taxon>
    </lineage>
</organism>
<dbReference type="AlphaFoldDB" id="A0A437APA0"/>
<protein>
    <submittedName>
        <fullName evidence="1">Uncharacterized protein</fullName>
    </submittedName>
</protein>
<reference evidence="1 2" key="1">
    <citation type="submission" date="2018-10" db="EMBL/GenBank/DDBJ databases">
        <title>Draft genome sequence of the microsporidian Tubulinosema ratisbonensis.</title>
        <authorList>
            <person name="Polonais V."/>
            <person name="Peyretaillade E."/>
            <person name="Niehus S."/>
            <person name="Wawrzyniak I."/>
            <person name="Franchet A."/>
            <person name="Gaspin C."/>
            <person name="Reichstadt M."/>
            <person name="Belser C."/>
            <person name="Labadie K."/>
            <person name="Delbac F."/>
            <person name="Ferrandon D."/>
        </authorList>
    </citation>
    <scope>NUCLEOTIDE SEQUENCE [LARGE SCALE GENOMIC DNA]</scope>
    <source>
        <strain evidence="1 2">Franzen</strain>
    </source>
</reference>
<gene>
    <name evidence="1" type="ORF">TUBRATIS_006250</name>
</gene>
<evidence type="ECO:0000313" key="2">
    <source>
        <dbReference type="Proteomes" id="UP000282876"/>
    </source>
</evidence>
<sequence length="110" mass="13332">MRKKLQASKLLTTEEAKEDRKKGLIFKIKNKIELIKLTKENEQKSDIFRSQSEKAKILCRKLHMTLNDLRNYKKYYSEYGERKLRSILIRHGFNRMKSDLIFEYLKNDCE</sequence>
<dbReference type="VEuPathDB" id="MicrosporidiaDB:TUBRATIS_006250"/>
<comment type="caution">
    <text evidence="1">The sequence shown here is derived from an EMBL/GenBank/DDBJ whole genome shotgun (WGS) entry which is preliminary data.</text>
</comment>
<proteinExistence type="predicted"/>
<accession>A0A437APA0</accession>
<dbReference type="Proteomes" id="UP000282876">
    <property type="component" value="Unassembled WGS sequence"/>
</dbReference>
<evidence type="ECO:0000313" key="1">
    <source>
        <dbReference type="EMBL" id="RVD92847.1"/>
    </source>
</evidence>
<dbReference type="EMBL" id="RCSS01000132">
    <property type="protein sequence ID" value="RVD92847.1"/>
    <property type="molecule type" value="Genomic_DNA"/>
</dbReference>
<keyword evidence="2" id="KW-1185">Reference proteome</keyword>
<name>A0A437APA0_9MICR</name>